<dbReference type="WBParaSite" id="TCNE_0000412101-mRNA-1">
    <property type="protein sequence ID" value="TCNE_0000412101-mRNA-1"/>
    <property type="gene ID" value="TCNE_0000412101"/>
</dbReference>
<evidence type="ECO:0000256" key="2">
    <source>
        <dbReference type="ARBA" id="ARBA00022692"/>
    </source>
</evidence>
<dbReference type="GO" id="GO:0008250">
    <property type="term" value="C:oligosaccharyltransferase complex"/>
    <property type="evidence" value="ECO:0007669"/>
    <property type="project" value="InterPro"/>
</dbReference>
<reference evidence="10" key="1">
    <citation type="submission" date="2016-06" db="UniProtKB">
        <authorList>
            <consortium name="WormBaseParasite"/>
        </authorList>
    </citation>
    <scope>IDENTIFICATION</scope>
</reference>
<evidence type="ECO:0000256" key="7">
    <source>
        <dbReference type="SAM" id="Phobius"/>
    </source>
</evidence>
<dbReference type="AlphaFoldDB" id="A0A183U6K1"/>
<evidence type="ECO:0000259" key="8">
    <source>
        <dbReference type="Pfam" id="PF25147"/>
    </source>
</evidence>
<dbReference type="UniPathway" id="UPA00378"/>
<dbReference type="GO" id="GO:0006487">
    <property type="term" value="P:protein N-linked glycosylation"/>
    <property type="evidence" value="ECO:0007669"/>
    <property type="project" value="TreeGrafter"/>
</dbReference>
<organism evidence="9 10">
    <name type="scientific">Toxocara canis</name>
    <name type="common">Canine roundworm</name>
    <dbReference type="NCBI Taxonomy" id="6265"/>
    <lineage>
        <taxon>Eukaryota</taxon>
        <taxon>Metazoa</taxon>
        <taxon>Ecdysozoa</taxon>
        <taxon>Nematoda</taxon>
        <taxon>Chromadorea</taxon>
        <taxon>Rhabditida</taxon>
        <taxon>Spirurina</taxon>
        <taxon>Ascaridomorpha</taxon>
        <taxon>Ascaridoidea</taxon>
        <taxon>Toxocaridae</taxon>
        <taxon>Toxocara</taxon>
    </lineage>
</organism>
<keyword evidence="4" id="KW-0256">Endoplasmic reticulum</keyword>
<dbReference type="PANTHER" id="PTHR12640">
    <property type="entry name" value="RIBOPHORIN II"/>
    <property type="match status" value="1"/>
</dbReference>
<evidence type="ECO:0000256" key="3">
    <source>
        <dbReference type="ARBA" id="ARBA00022729"/>
    </source>
</evidence>
<evidence type="ECO:0000256" key="4">
    <source>
        <dbReference type="ARBA" id="ARBA00022824"/>
    </source>
</evidence>
<dbReference type="PANTHER" id="PTHR12640:SF0">
    <property type="entry name" value="DOLICHYL-DIPHOSPHOOLIGOSACCHARIDE--PROTEIN GLYCOSYLTRANSFERASE SUBUNIT 2"/>
    <property type="match status" value="1"/>
</dbReference>
<dbReference type="Proteomes" id="UP000050794">
    <property type="component" value="Unassembled WGS sequence"/>
</dbReference>
<evidence type="ECO:0000313" key="10">
    <source>
        <dbReference type="WBParaSite" id="TCNE_0000412101-mRNA-1"/>
    </source>
</evidence>
<keyword evidence="3" id="KW-0732">Signal</keyword>
<feature type="transmembrane region" description="Helical" evidence="7">
    <location>
        <begin position="68"/>
        <end position="88"/>
    </location>
</feature>
<keyword evidence="2 7" id="KW-0812">Transmembrane</keyword>
<feature type="domain" description="Ribophorin II C-terminal" evidence="8">
    <location>
        <begin position="50"/>
        <end position="117"/>
    </location>
</feature>
<name>A0A183U6K1_TOXCA</name>
<evidence type="ECO:0000313" key="9">
    <source>
        <dbReference type="Proteomes" id="UP000050794"/>
    </source>
</evidence>
<keyword evidence="5 7" id="KW-1133">Transmembrane helix</keyword>
<keyword evidence="6 7" id="KW-0472">Membrane</keyword>
<proteinExistence type="predicted"/>
<dbReference type="InterPro" id="IPR056790">
    <property type="entry name" value="Ribophorin_II_C"/>
</dbReference>
<comment type="subcellular location">
    <subcellularLocation>
        <location evidence="1">Endoplasmic reticulum membrane</location>
        <topology evidence="1">Multi-pass membrane protein</topology>
    </subcellularLocation>
</comment>
<sequence length="143" mass="16646">LFEYKKNVSVAFNFHPWMENAIFSYADSAAIHLHIYLQLPYSFSSFLKNLFQWLRVGINFGNMPVSPWVIAFHAGLTGIFGLYFVFWLRLNMFETLKYLSGIGAFTFIAGNRLLRAIVTFWSVDKAERAFALKLNPHGKIRRR</sequence>
<dbReference type="InterPro" id="IPR008814">
    <property type="entry name" value="Swp1"/>
</dbReference>
<evidence type="ECO:0000256" key="5">
    <source>
        <dbReference type="ARBA" id="ARBA00022989"/>
    </source>
</evidence>
<accession>A0A183U6K1</accession>
<evidence type="ECO:0000256" key="6">
    <source>
        <dbReference type="ARBA" id="ARBA00023136"/>
    </source>
</evidence>
<protein>
    <submittedName>
        <fullName evidence="10">Dolichyl-diphosphooligosaccharide--protein glycosyltransferase subunit 2</fullName>
    </submittedName>
</protein>
<dbReference type="Pfam" id="PF25147">
    <property type="entry name" value="Ribophorin_II_C"/>
    <property type="match status" value="1"/>
</dbReference>
<keyword evidence="9" id="KW-1185">Reference proteome</keyword>
<evidence type="ECO:0000256" key="1">
    <source>
        <dbReference type="ARBA" id="ARBA00004477"/>
    </source>
</evidence>